<dbReference type="InterPro" id="IPR014567">
    <property type="entry name" value="UCP031900"/>
</dbReference>
<name>A0A5D4H4H8_9HYPH</name>
<evidence type="ECO:0000259" key="2">
    <source>
        <dbReference type="Pfam" id="PF13449"/>
    </source>
</evidence>
<proteinExistence type="predicted"/>
<dbReference type="EMBL" id="VSZS01000054">
    <property type="protein sequence ID" value="TYR34939.1"/>
    <property type="molecule type" value="Genomic_DNA"/>
</dbReference>
<keyword evidence="4" id="KW-1185">Reference proteome</keyword>
<dbReference type="InterPro" id="IPR027372">
    <property type="entry name" value="Phytase-like_dom"/>
</dbReference>
<organism evidence="3 4">
    <name type="scientific">Neoaquamicrobium microcysteis</name>
    <dbReference type="NCBI Taxonomy" id="2682781"/>
    <lineage>
        <taxon>Bacteria</taxon>
        <taxon>Pseudomonadati</taxon>
        <taxon>Pseudomonadota</taxon>
        <taxon>Alphaproteobacteria</taxon>
        <taxon>Hyphomicrobiales</taxon>
        <taxon>Phyllobacteriaceae</taxon>
        <taxon>Neoaquamicrobium</taxon>
    </lineage>
</organism>
<dbReference type="PIRSF" id="PIRSF031900">
    <property type="entry name" value="UCP031900"/>
    <property type="match status" value="1"/>
</dbReference>
<evidence type="ECO:0000256" key="1">
    <source>
        <dbReference type="SAM" id="SignalP"/>
    </source>
</evidence>
<feature type="domain" description="Phytase-like" evidence="2">
    <location>
        <begin position="63"/>
        <end position="313"/>
    </location>
</feature>
<evidence type="ECO:0000313" key="4">
    <source>
        <dbReference type="Proteomes" id="UP000323258"/>
    </source>
</evidence>
<reference evidence="3 4" key="2">
    <citation type="submission" date="2019-09" db="EMBL/GenBank/DDBJ databases">
        <title>Mesorhizobium sp. MaA-C15 isolated from Microcystis aeruginosa.</title>
        <authorList>
            <person name="Jeong S.E."/>
            <person name="Jin H.M."/>
            <person name="Jeon C.O."/>
        </authorList>
    </citation>
    <scope>NUCLEOTIDE SEQUENCE [LARGE SCALE GENOMIC DNA]</scope>
    <source>
        <strain evidence="3 4">MaA-C15</strain>
    </source>
</reference>
<protein>
    <recommendedName>
        <fullName evidence="2">Phytase-like domain-containing protein</fullName>
    </recommendedName>
</protein>
<dbReference type="AlphaFoldDB" id="A0A5D4H4H8"/>
<dbReference type="Proteomes" id="UP000323258">
    <property type="component" value="Unassembled WGS sequence"/>
</dbReference>
<gene>
    <name evidence="3" type="ORF">FY036_03730</name>
</gene>
<feature type="signal peptide" evidence="1">
    <location>
        <begin position="1"/>
        <end position="18"/>
    </location>
</feature>
<evidence type="ECO:0000313" key="3">
    <source>
        <dbReference type="EMBL" id="TYR34939.1"/>
    </source>
</evidence>
<sequence>MRLLVAAVLAVLPAPSLAQGSARQSIEVRATPITHFRMGSSETRFGELEFVGGFEMRRGERVFGQLSALRFLTPGSDFIGVADHGYWFFGAIERDEEYRPVGVRDFTMQAMVDGRGNVIEDKTAKDAEGLDVHEGVATVAFERIARVSEYAIDPARMRGPLRDLDFIVPRRELRHNQGFETVARAPAQGVQEGARIVVAERSVDPAGNIFAAILEGPERGLFKVVRSDDFDVTDGVFLPDGDLLLLERRFSLAQGVAMRLRRIPGDTIRSDALVDGPVLMEADLAYRIDNMEGLDVWERADGALIVSLISDDNQSFLQRTIYLEFVLSR</sequence>
<comment type="caution">
    <text evidence="3">The sequence shown here is derived from an EMBL/GenBank/DDBJ whole genome shotgun (WGS) entry which is preliminary data.</text>
</comment>
<feature type="chain" id="PRO_5023028871" description="Phytase-like domain-containing protein" evidence="1">
    <location>
        <begin position="19"/>
        <end position="329"/>
    </location>
</feature>
<dbReference type="Pfam" id="PF13449">
    <property type="entry name" value="Phytase-like"/>
    <property type="match status" value="1"/>
</dbReference>
<dbReference type="OrthoDB" id="9798693at2"/>
<dbReference type="RefSeq" id="WP_148913355.1">
    <property type="nucleotide sequence ID" value="NZ_VSZS01000054.1"/>
</dbReference>
<reference evidence="3 4" key="1">
    <citation type="submission" date="2019-08" db="EMBL/GenBank/DDBJ databases">
        <authorList>
            <person name="Seo Y.L."/>
        </authorList>
    </citation>
    <scope>NUCLEOTIDE SEQUENCE [LARGE SCALE GENOMIC DNA]</scope>
    <source>
        <strain evidence="3 4">MaA-C15</strain>
    </source>
</reference>
<keyword evidence="1" id="KW-0732">Signal</keyword>
<accession>A0A5D4H4H8</accession>